<organism evidence="4 5">
    <name type="scientific">Candidatus Peribacter riflensis</name>
    <dbReference type="NCBI Taxonomy" id="1735162"/>
    <lineage>
        <taxon>Bacteria</taxon>
        <taxon>Candidatus Peregrinibacteriota</taxon>
        <taxon>Candidatus Peribacteria</taxon>
        <taxon>Candidatus Peribacterales</taxon>
        <taxon>Candidatus Peribacteraceae</taxon>
        <taxon>Candidatus Peribacter</taxon>
    </lineage>
</organism>
<dbReference type="NCBIfam" id="TIGR02232">
    <property type="entry name" value="myxo_disulf_rpt"/>
    <property type="match status" value="9"/>
</dbReference>
<evidence type="ECO:0000313" key="5">
    <source>
        <dbReference type="Proteomes" id="UP000069135"/>
    </source>
</evidence>
<accession>A0A0S1SSH3</accession>
<dbReference type="PATRIC" id="fig|1735161.3.peg.690"/>
<proteinExistence type="predicted"/>
<keyword evidence="2" id="KW-0677">Repeat</keyword>
<dbReference type="PANTHER" id="PTHR38934">
    <property type="entry name" value="HYPHALLY REGULATED CELL WALL PROTEIN 1"/>
    <property type="match status" value="1"/>
</dbReference>
<evidence type="ECO:0000256" key="2">
    <source>
        <dbReference type="ARBA" id="ARBA00022737"/>
    </source>
</evidence>
<keyword evidence="3" id="KW-1015">Disulfide bond</keyword>
<reference evidence="4 5" key="2">
    <citation type="journal article" date="2016" name="PeerJ">
        <title>Analysis of five complete genome sequences for members of the class Peribacteria in the recently recognized Peregrinibacteria bacterial phylum.</title>
        <authorList>
            <person name="Anantharaman K."/>
            <person name="Brown C.T."/>
            <person name="Burstein D."/>
            <person name="Castelle C.J."/>
            <person name="Probst A.J."/>
            <person name="Thomas B.C."/>
            <person name="Williams K.H."/>
            <person name="Banfield J.F."/>
        </authorList>
    </citation>
    <scope>NUCLEOTIDE SEQUENCE [LARGE SCALE GENOMIC DNA]</scope>
    <source>
        <strain evidence="4">RIFOXYD1_FULL_PER-ii_59_16</strain>
    </source>
</reference>
<evidence type="ECO:0008006" key="6">
    <source>
        <dbReference type="Google" id="ProtNLM"/>
    </source>
</evidence>
<dbReference type="AlphaFoldDB" id="A0A0S1SMN0"/>
<dbReference type="Pfam" id="PF13948">
    <property type="entry name" value="DUF4215"/>
    <property type="match status" value="7"/>
</dbReference>
<dbReference type="Proteomes" id="UP000069135">
    <property type="component" value="Chromosome"/>
</dbReference>
<evidence type="ECO:0000313" key="4">
    <source>
        <dbReference type="EMBL" id="ALM13384.1"/>
    </source>
</evidence>
<sequence length="1061" mass="113443">MKHTSLSWRTISLLVVFALCSWLATRVHSDAALRAATIQGVIFRVTVTKLEPVTIAPGALVRYEVKVKNITNRLGSATVVARVPNSFVYQGATGWGSTCWSWANGMLYCSALRIDAGKEKTVIASYRIPATFSCAQPSVSFQVTVSGAGATTQTDPLVCTRCGDGITQLTEQCDDGNQVNNDACSNTCLRARCGDSLVQLTEQCDDGNQVDDDACTNACAAPRCGDSILQAGEQCDDGNQIDTDTCSNVCIAARCGDGIRQAAEQCDDGNEVNEDSCSNTCALPRCGDGILQLGEQCDDANTTPKDGCSDRCHVEADLSVPSSNYYRTPREGSAVLRMWIRNSGPGTAKDVMFSMSYGSTASEITFGAVEGCVTSGRSITCRIGDLESRGLRIFSIPVSLSDTVRCGQPGVSVMVIARQTSMDLNYRDDYQFTKIMRDCSLRSSTSSRAISSAQSSFVSQASSALSSESSESSASSAVSSVSSLTSQASSSEHSSASDASSLSSAQSSFHAAASSSESSESVSASSSSAVSVSSVVSSSAVSSSSSQAVCRNGIVEAGEECDDKNSINDDRCTNACRLARCGDGIRQWPDEQCDDGNSDNYDRCPNDCSDPRCGDGVREGLEQCDDGQQNGKKESDCTYQCTLIEVPALCGDGVVQDLLFSMRNEACDDGNTVSGDGCRRNCQREHPELCGNGRVDATEQCDDGNTTEWDGCTNCIRDSLADILSSVPKKIVTGQTATLTIEGLNLQPRADSVVIMIDLKNLTYVAEASDARCKLLGKSSVVCTAPNVASGQKMAVTVGVTSPVAGMYELEASVRSTQRGQKGARILHRFITVEQPGCGNNVVESGEQCDWGPMSNAYCTAQCRLTTAASLCGDGRIEGKEQCDDGNMWNTDGCDNACMKEFFCRTIDLDPRDLATKLYDVQSNITSYRGTCWYRNGNAPVTSDMYTRNTATIGCRQYCSRFGANKYNATAQTWMVQQPDNCKRLYLMYKYSSASFTPAKYNPTPAQISALGTFFNDTYGNPGCGERRTVLQGQTPWSYSASYNPDGYTWGGIVHFCACDN</sequence>
<gene>
    <name evidence="4" type="ORF">PeribacterD1_0711</name>
</gene>
<dbReference type="KEGG" id="prf:PeribacterA2_0710"/>
<evidence type="ECO:0000256" key="1">
    <source>
        <dbReference type="ARBA" id="ARBA00022729"/>
    </source>
</evidence>
<accession>A0A0S1SLA4</accession>
<reference evidence="5" key="1">
    <citation type="submission" date="2015-10" db="EMBL/GenBank/DDBJ databases">
        <title>Analysis of five complete genome sequences for members of the class Peribacteria in the recently recognized Peregrinibacteria bacterial phylum.</title>
        <authorList>
            <person name="Anantharaman K."/>
            <person name="Brown C.T."/>
            <person name="Burstein D."/>
            <person name="Castelle C.J."/>
            <person name="Probst A.J."/>
            <person name="Thomas B.C."/>
            <person name="Williams K.H."/>
            <person name="Banfield J.F."/>
        </authorList>
    </citation>
    <scope>NUCLEOTIDE SEQUENCE [LARGE SCALE GENOMIC DNA]</scope>
</reference>
<dbReference type="STRING" id="1735162.PeribacterB2_0711"/>
<dbReference type="PANTHER" id="PTHR38934:SF6">
    <property type="entry name" value="CHROMOSOME UNDETERMINED SCAFFOLD_176, WHOLE GENOME SHOTGUN SEQUENCE"/>
    <property type="match status" value="1"/>
</dbReference>
<keyword evidence="1" id="KW-0732">Signal</keyword>
<dbReference type="EMBL" id="CP013065">
    <property type="protein sequence ID" value="ALM13384.1"/>
    <property type="molecule type" value="Genomic_DNA"/>
</dbReference>
<name>A0A0S1SMN0_9BACT</name>
<protein>
    <recommendedName>
        <fullName evidence="6">DUF11 domain-containing protein</fullName>
    </recommendedName>
</protein>
<evidence type="ECO:0000256" key="3">
    <source>
        <dbReference type="ARBA" id="ARBA00023157"/>
    </source>
</evidence>
<accession>A0A0S1SIE7</accession>
<dbReference type="InterPro" id="IPR011936">
    <property type="entry name" value="Myxo_disulph_rpt"/>
</dbReference>
<accession>A0A0S1SMN0</accession>
<accession>A0A0S1SWK6</accession>